<dbReference type="AlphaFoldDB" id="A0A6N6VFT7"/>
<comment type="function">
    <text evidence="5">Required for the activity of the bacterial periplasmic transport system of putrescine.</text>
</comment>
<dbReference type="RefSeq" id="WP_152217528.1">
    <property type="nucleotide sequence ID" value="NZ_JBAQYD010000380.1"/>
</dbReference>
<name>A0A6N6VFT7_9HYPH</name>
<dbReference type="Proteomes" id="UP000468901">
    <property type="component" value="Unassembled WGS sequence"/>
</dbReference>
<organism evidence="6 7">
    <name type="scientific">Parvibaculum sedimenti</name>
    <dbReference type="NCBI Taxonomy" id="2608632"/>
    <lineage>
        <taxon>Bacteria</taxon>
        <taxon>Pseudomonadati</taxon>
        <taxon>Pseudomonadota</taxon>
        <taxon>Alphaproteobacteria</taxon>
        <taxon>Hyphomicrobiales</taxon>
        <taxon>Parvibaculaceae</taxon>
        <taxon>Parvibaculum</taxon>
    </lineage>
</organism>
<evidence type="ECO:0000313" key="6">
    <source>
        <dbReference type="EMBL" id="KAB7738552.1"/>
    </source>
</evidence>
<dbReference type="GO" id="GO:0042597">
    <property type="term" value="C:periplasmic space"/>
    <property type="evidence" value="ECO:0007669"/>
    <property type="project" value="UniProtKB-SubCell"/>
</dbReference>
<evidence type="ECO:0000256" key="3">
    <source>
        <dbReference type="ARBA" id="ARBA00022729"/>
    </source>
</evidence>
<dbReference type="Gene3D" id="3.40.190.10">
    <property type="entry name" value="Periplasmic binding protein-like II"/>
    <property type="match status" value="2"/>
</dbReference>
<keyword evidence="3" id="KW-0732">Signal</keyword>
<gene>
    <name evidence="6" type="ORF">F2P47_16700</name>
</gene>
<comment type="similarity">
    <text evidence="5">Belongs to the bacterial solute-binding protein PotD/PotF family.</text>
</comment>
<evidence type="ECO:0000313" key="7">
    <source>
        <dbReference type="Proteomes" id="UP000468901"/>
    </source>
</evidence>
<accession>A0A6N6VFT7</accession>
<evidence type="ECO:0000256" key="1">
    <source>
        <dbReference type="ARBA" id="ARBA00004418"/>
    </source>
</evidence>
<dbReference type="PRINTS" id="PR00909">
    <property type="entry name" value="SPERMDNBNDNG"/>
</dbReference>
<dbReference type="GO" id="GO:0019808">
    <property type="term" value="F:polyamine binding"/>
    <property type="evidence" value="ECO:0007669"/>
    <property type="project" value="InterPro"/>
</dbReference>
<dbReference type="CDD" id="cd13659">
    <property type="entry name" value="PBP2_PotF"/>
    <property type="match status" value="1"/>
</dbReference>
<dbReference type="PANTHER" id="PTHR30222">
    <property type="entry name" value="SPERMIDINE/PUTRESCINE-BINDING PERIPLASMIC PROTEIN"/>
    <property type="match status" value="1"/>
</dbReference>
<dbReference type="PIRSF" id="PIRSF019574">
    <property type="entry name" value="Periplasmic_polyamine_BP"/>
    <property type="match status" value="1"/>
</dbReference>
<comment type="caution">
    <text evidence="6">The sequence shown here is derived from an EMBL/GenBank/DDBJ whole genome shotgun (WGS) entry which is preliminary data.</text>
</comment>
<keyword evidence="7" id="KW-1185">Reference proteome</keyword>
<dbReference type="InterPro" id="IPR006059">
    <property type="entry name" value="SBP"/>
</dbReference>
<dbReference type="InterPro" id="IPR001188">
    <property type="entry name" value="Sperm_putr-bd"/>
</dbReference>
<evidence type="ECO:0000256" key="4">
    <source>
        <dbReference type="ARBA" id="ARBA00022764"/>
    </source>
</evidence>
<evidence type="ECO:0000256" key="5">
    <source>
        <dbReference type="PIRNR" id="PIRNR019574"/>
    </source>
</evidence>
<sequence length="366" mass="40557">MIGKIGTGLVAFAIAGMISVGAHAEEKVLNIYNWSDYIAKDTVAKFEKQTGIKVRYDVYDGNETLEAKLLAGHSGYDIVVPTAFPFLDRQVKAGVYMKLDKSKIPNYKNLDPALMKQVAAADPGNEHAVIWLWGTTGLGYNVKAIEKRIPNAPVDSLDLIFKPENAKKLKDCGITMLDSPTDIIPIALNYLHIDPNSQKPEDLEKAKALLMSIRPYVKYFHSSQYINDLANGDICLSLGWSGDILQAAARAAEAKNGVEVKYSIPKEGTMVWFDNMAIPADAPHPEYAYQWINFILQPEIEAANSNYVSYANPVPASKAMIDAAIKDDPNIYPPEDVMKKLFAVPTKSEKFNRLQTRAWTTIRTGQ</sequence>
<evidence type="ECO:0000256" key="2">
    <source>
        <dbReference type="ARBA" id="ARBA00022448"/>
    </source>
</evidence>
<proteinExistence type="inferred from homology"/>
<comment type="subcellular location">
    <subcellularLocation>
        <location evidence="1 5">Periplasm</location>
    </subcellularLocation>
</comment>
<dbReference type="Pfam" id="PF13416">
    <property type="entry name" value="SBP_bac_8"/>
    <property type="match status" value="1"/>
</dbReference>
<protein>
    <recommendedName>
        <fullName evidence="5">Putrescine-binding periplasmic protein</fullName>
    </recommendedName>
</protein>
<dbReference type="GO" id="GO:0015846">
    <property type="term" value="P:polyamine transport"/>
    <property type="evidence" value="ECO:0007669"/>
    <property type="project" value="InterPro"/>
</dbReference>
<dbReference type="EMBL" id="WESC01000020">
    <property type="protein sequence ID" value="KAB7738552.1"/>
    <property type="molecule type" value="Genomic_DNA"/>
</dbReference>
<keyword evidence="4 5" id="KW-0574">Periplasm</keyword>
<dbReference type="SUPFAM" id="SSF53850">
    <property type="entry name" value="Periplasmic binding protein-like II"/>
    <property type="match status" value="1"/>
</dbReference>
<dbReference type="PANTHER" id="PTHR30222:SF12">
    <property type="entry name" value="NORSPERMIDINE SENSOR"/>
    <property type="match status" value="1"/>
</dbReference>
<reference evidence="6 7" key="1">
    <citation type="submission" date="2019-09" db="EMBL/GenBank/DDBJ databases">
        <title>Parvibaculum sedimenti sp. nov., isolated from sediment.</title>
        <authorList>
            <person name="Wang Y."/>
        </authorList>
    </citation>
    <scope>NUCLEOTIDE SEQUENCE [LARGE SCALE GENOMIC DNA]</scope>
    <source>
        <strain evidence="6 7">HXT-9</strain>
    </source>
</reference>
<keyword evidence="2 5" id="KW-0813">Transport</keyword>